<evidence type="ECO:0000313" key="1">
    <source>
        <dbReference type="EMBL" id="KAK7474177.1"/>
    </source>
</evidence>
<dbReference type="AlphaFoldDB" id="A0ABD0JH13"/>
<comment type="caution">
    <text evidence="1">The sequence shown here is derived from an EMBL/GenBank/DDBJ whole genome shotgun (WGS) entry which is preliminary data.</text>
</comment>
<dbReference type="EMBL" id="JACVVK020000445">
    <property type="protein sequence ID" value="KAK7474177.1"/>
    <property type="molecule type" value="Genomic_DNA"/>
</dbReference>
<reference evidence="1 2" key="1">
    <citation type="journal article" date="2023" name="Sci. Data">
        <title>Genome assembly of the Korean intertidal mud-creeper Batillaria attramentaria.</title>
        <authorList>
            <person name="Patra A.K."/>
            <person name="Ho P.T."/>
            <person name="Jun S."/>
            <person name="Lee S.J."/>
            <person name="Kim Y."/>
            <person name="Won Y.J."/>
        </authorList>
    </citation>
    <scope>NUCLEOTIDE SEQUENCE [LARGE SCALE GENOMIC DNA]</scope>
    <source>
        <strain evidence="1">Wonlab-2016</strain>
    </source>
</reference>
<evidence type="ECO:0000313" key="2">
    <source>
        <dbReference type="Proteomes" id="UP001519460"/>
    </source>
</evidence>
<name>A0ABD0JH13_9CAEN</name>
<keyword evidence="2" id="KW-1185">Reference proteome</keyword>
<gene>
    <name evidence="1" type="ORF">BaRGS_00034585</name>
</gene>
<organism evidence="1 2">
    <name type="scientific">Batillaria attramentaria</name>
    <dbReference type="NCBI Taxonomy" id="370345"/>
    <lineage>
        <taxon>Eukaryota</taxon>
        <taxon>Metazoa</taxon>
        <taxon>Spiralia</taxon>
        <taxon>Lophotrochozoa</taxon>
        <taxon>Mollusca</taxon>
        <taxon>Gastropoda</taxon>
        <taxon>Caenogastropoda</taxon>
        <taxon>Sorbeoconcha</taxon>
        <taxon>Cerithioidea</taxon>
        <taxon>Batillariidae</taxon>
        <taxon>Batillaria</taxon>
    </lineage>
</organism>
<protein>
    <submittedName>
        <fullName evidence="1">Uncharacterized protein</fullName>
    </submittedName>
</protein>
<proteinExistence type="predicted"/>
<accession>A0ABD0JH13</accession>
<sequence length="82" mass="8963">MGIDTREITLPEGRKSALGGIIRGSLCAWSQVLSFSMARHFFVDAKSEGVENPVTGGIADPLRRTDVFMSFCGAIVSDFYEF</sequence>
<dbReference type="Proteomes" id="UP001519460">
    <property type="component" value="Unassembled WGS sequence"/>
</dbReference>